<dbReference type="Proteomes" id="UP000077266">
    <property type="component" value="Unassembled WGS sequence"/>
</dbReference>
<dbReference type="InParanoid" id="A0A165KC64"/>
<sequence>MDHARLSPSSSCDDLPDLINPEDIDKYSLTLNSVTWELATSSVAADEVACAWTRDASSTIHTTLYSAIRENMLQKYPGFKRTGTWKKSLLVYSKIKCKL</sequence>
<protein>
    <submittedName>
        <fullName evidence="1">Uncharacterized protein</fullName>
    </submittedName>
</protein>
<name>A0A165KC64_EXIGL</name>
<evidence type="ECO:0000313" key="1">
    <source>
        <dbReference type="EMBL" id="KZV96116.1"/>
    </source>
</evidence>
<gene>
    <name evidence="1" type="ORF">EXIGLDRAFT_833891</name>
</gene>
<dbReference type="AlphaFoldDB" id="A0A165KC64"/>
<proteinExistence type="predicted"/>
<evidence type="ECO:0000313" key="2">
    <source>
        <dbReference type="Proteomes" id="UP000077266"/>
    </source>
</evidence>
<dbReference type="EMBL" id="KV425947">
    <property type="protein sequence ID" value="KZV96116.1"/>
    <property type="molecule type" value="Genomic_DNA"/>
</dbReference>
<accession>A0A165KC64</accession>
<keyword evidence="2" id="KW-1185">Reference proteome</keyword>
<reference evidence="1 2" key="1">
    <citation type="journal article" date="2016" name="Mol. Biol. Evol.">
        <title>Comparative Genomics of Early-Diverging Mushroom-Forming Fungi Provides Insights into the Origins of Lignocellulose Decay Capabilities.</title>
        <authorList>
            <person name="Nagy L.G."/>
            <person name="Riley R."/>
            <person name="Tritt A."/>
            <person name="Adam C."/>
            <person name="Daum C."/>
            <person name="Floudas D."/>
            <person name="Sun H."/>
            <person name="Yadav J.S."/>
            <person name="Pangilinan J."/>
            <person name="Larsson K.H."/>
            <person name="Matsuura K."/>
            <person name="Barry K."/>
            <person name="Labutti K."/>
            <person name="Kuo R."/>
            <person name="Ohm R.A."/>
            <person name="Bhattacharya S.S."/>
            <person name="Shirouzu T."/>
            <person name="Yoshinaga Y."/>
            <person name="Martin F.M."/>
            <person name="Grigoriev I.V."/>
            <person name="Hibbett D.S."/>
        </authorList>
    </citation>
    <scope>NUCLEOTIDE SEQUENCE [LARGE SCALE GENOMIC DNA]</scope>
    <source>
        <strain evidence="1 2">HHB12029</strain>
    </source>
</reference>
<organism evidence="1 2">
    <name type="scientific">Exidia glandulosa HHB12029</name>
    <dbReference type="NCBI Taxonomy" id="1314781"/>
    <lineage>
        <taxon>Eukaryota</taxon>
        <taxon>Fungi</taxon>
        <taxon>Dikarya</taxon>
        <taxon>Basidiomycota</taxon>
        <taxon>Agaricomycotina</taxon>
        <taxon>Agaricomycetes</taxon>
        <taxon>Auriculariales</taxon>
        <taxon>Exidiaceae</taxon>
        <taxon>Exidia</taxon>
    </lineage>
</organism>